<keyword evidence="6" id="KW-1185">Reference proteome</keyword>
<evidence type="ECO:0000256" key="1">
    <source>
        <dbReference type="ARBA" id="ARBA00022670"/>
    </source>
</evidence>
<accession>A0A5S4ZZ40</accession>
<feature type="propeptide" id="PRO_5024519702" evidence="4">
    <location>
        <begin position="1"/>
        <end position="14"/>
    </location>
</feature>
<evidence type="ECO:0000313" key="6">
    <source>
        <dbReference type="Proteomes" id="UP000323166"/>
    </source>
</evidence>
<organism evidence="5 6">
    <name type="scientific">Desulfallas thermosapovorans DSM 6562</name>
    <dbReference type="NCBI Taxonomy" id="1121431"/>
    <lineage>
        <taxon>Bacteria</taxon>
        <taxon>Bacillati</taxon>
        <taxon>Bacillota</taxon>
        <taxon>Clostridia</taxon>
        <taxon>Eubacteriales</taxon>
        <taxon>Desulfallaceae</taxon>
        <taxon>Desulfallas</taxon>
    </lineage>
</organism>
<feature type="chain" id="PRO_5024519701" description="Germination protease" evidence="4">
    <location>
        <begin position="15"/>
        <end position="316"/>
    </location>
</feature>
<protein>
    <recommendedName>
        <fullName evidence="4">Germination protease</fullName>
        <ecNumber evidence="4">3.4.24.78</ecNumber>
    </recommendedName>
    <alternativeName>
        <fullName evidence="4">GPR endopeptidase</fullName>
    </alternativeName>
    <alternativeName>
        <fullName evidence="4">Germination proteinase</fullName>
    </alternativeName>
    <alternativeName>
        <fullName evidence="4">Spore protease</fullName>
    </alternativeName>
</protein>
<dbReference type="GO" id="GO:0006508">
    <property type="term" value="P:proteolysis"/>
    <property type="evidence" value="ECO:0007669"/>
    <property type="project" value="UniProtKB-UniRule"/>
</dbReference>
<dbReference type="EC" id="3.4.24.78" evidence="4"/>
<dbReference type="Pfam" id="PF03418">
    <property type="entry name" value="Peptidase_A25"/>
    <property type="match status" value="2"/>
</dbReference>
<dbReference type="NCBIfam" id="TIGR01441">
    <property type="entry name" value="GPR"/>
    <property type="match status" value="1"/>
</dbReference>
<comment type="caution">
    <text evidence="5">The sequence shown here is derived from an EMBL/GenBank/DDBJ whole genome shotgun (WGS) entry which is preliminary data.</text>
</comment>
<evidence type="ECO:0000256" key="3">
    <source>
        <dbReference type="ARBA" id="ARBA00023145"/>
    </source>
</evidence>
<reference evidence="5 6" key="1">
    <citation type="submission" date="2019-07" db="EMBL/GenBank/DDBJ databases">
        <title>Genomic Encyclopedia of Type Strains, Phase I: the one thousand microbial genomes (KMG-I) project.</title>
        <authorList>
            <person name="Kyrpides N."/>
        </authorList>
    </citation>
    <scope>NUCLEOTIDE SEQUENCE [LARGE SCALE GENOMIC DNA]</scope>
    <source>
        <strain evidence="5 6">DSM 6562</strain>
    </source>
</reference>
<evidence type="ECO:0000256" key="2">
    <source>
        <dbReference type="ARBA" id="ARBA00022801"/>
    </source>
</evidence>
<keyword evidence="2 4" id="KW-0378">Hydrolase</keyword>
<dbReference type="GO" id="GO:0004222">
    <property type="term" value="F:metalloendopeptidase activity"/>
    <property type="evidence" value="ECO:0007669"/>
    <property type="project" value="UniProtKB-UniRule"/>
</dbReference>
<evidence type="ECO:0000313" key="5">
    <source>
        <dbReference type="EMBL" id="TYO97401.1"/>
    </source>
</evidence>
<comment type="subunit">
    <text evidence="4">Homotetramer.</text>
</comment>
<dbReference type="HAMAP" id="MF_00626">
    <property type="entry name" value="Germination_prot"/>
    <property type="match status" value="1"/>
</dbReference>
<dbReference type="PIRSF" id="PIRSF019549">
    <property type="entry name" value="Peptidase_A25"/>
    <property type="match status" value="1"/>
</dbReference>
<dbReference type="EMBL" id="VNHM01000002">
    <property type="protein sequence ID" value="TYO97401.1"/>
    <property type="molecule type" value="Genomic_DNA"/>
</dbReference>
<comment type="similarity">
    <text evidence="4">Belongs to the peptidase A25 family.</text>
</comment>
<proteinExistence type="inferred from homology"/>
<keyword evidence="1 4" id="KW-0645">Protease</keyword>
<dbReference type="InterPro" id="IPR023430">
    <property type="entry name" value="Pept_HybD-like_dom_sf"/>
</dbReference>
<comment type="PTM">
    <text evidence="4">Autoproteolytically processed. The inactive tetrameric zymogen termed p46 autoprocesses to a smaller form termed p41, which is active only during spore germination.</text>
</comment>
<name>A0A5S4ZZ40_9FIRM</name>
<dbReference type="RefSeq" id="WP_166510641.1">
    <property type="nucleotide sequence ID" value="NZ_VNHM01000002.1"/>
</dbReference>
<dbReference type="Gene3D" id="3.40.50.1450">
    <property type="entry name" value="HybD-like"/>
    <property type="match status" value="1"/>
</dbReference>
<dbReference type="InterPro" id="IPR005080">
    <property type="entry name" value="Peptidase_A25"/>
</dbReference>
<gene>
    <name evidence="4" type="primary">gpr</name>
    <name evidence="5" type="ORF">LX24_00596</name>
</gene>
<evidence type="ECO:0000256" key="4">
    <source>
        <dbReference type="HAMAP-Rule" id="MF_00626"/>
    </source>
</evidence>
<comment type="catalytic activity">
    <reaction evidence="4">
        <text>Endopeptidase action with P4 Glu or Asp, P1 preferably Glu &gt; Asp, P1' hydrophobic and P2' Ala.</text>
        <dbReference type="EC" id="3.4.24.78"/>
    </reaction>
</comment>
<sequence>MDSKFLQSMNISLDLALEAREIIRGETGQEVPGVRVDKETYDYATVTTVHIEDNNAQVIMGKPVGKYITIEAPVIKENNQQAHREIAQILAEQLKKLFNLPMELNVLVVGLGNWNATPDALGPRVVEQCLVTRHLYNYAPQELQGGMRPVSALAPGVLGITGIETAEIIRGVVEKTRPSLIIAIDSLAARSADRIATTIQLADTGINPGSGIGNKRAGINQETMGVRVIAIGVPTVTHAAIIAQDAIEKYIQSTGGEPKDTSTIIKNLLEPLGGNLTVTPKEIDTLIDDTAQIIAGAINMVMHPGISPEDYAYYLH</sequence>
<keyword evidence="3 4" id="KW-0865">Zymogen</keyword>
<dbReference type="AlphaFoldDB" id="A0A5S4ZZ40"/>
<dbReference type="GO" id="GO:0009847">
    <property type="term" value="P:spore germination"/>
    <property type="evidence" value="ECO:0007669"/>
    <property type="project" value="UniProtKB-UniRule"/>
</dbReference>
<comment type="function">
    <text evidence="4">Initiates the rapid degradation of small, acid-soluble proteins during spore germination.</text>
</comment>
<dbReference type="SUPFAM" id="SSF53163">
    <property type="entry name" value="HybD-like"/>
    <property type="match status" value="1"/>
</dbReference>
<dbReference type="Proteomes" id="UP000323166">
    <property type="component" value="Unassembled WGS sequence"/>
</dbReference>